<keyword evidence="1" id="KW-0175">Coiled coil</keyword>
<dbReference type="RefSeq" id="WP_216455902.1">
    <property type="nucleotide sequence ID" value="NZ_JAHLQL010000001.1"/>
</dbReference>
<dbReference type="Proteomes" id="UP000736583">
    <property type="component" value="Unassembled WGS sequence"/>
</dbReference>
<sequence length="162" mass="18995">MIVEKDRHYINGSSALVPERKINKEKKEEYNKLQKSKKERELRQLKEKNRKKKSVMKVIALIFILGLTLTGRYGIIFNMQKELSTIKNDITRVNSENEALKIDLLRVSSYDSVKTIAEKQLKMVETNNSNAFVVDFSKNNFKTKNNEQKQTTIIERLKNILF</sequence>
<keyword evidence="4" id="KW-1185">Reference proteome</keyword>
<evidence type="ECO:0000313" key="3">
    <source>
        <dbReference type="EMBL" id="MBU5590799.1"/>
    </source>
</evidence>
<evidence type="ECO:0008006" key="5">
    <source>
        <dbReference type="Google" id="ProtNLM"/>
    </source>
</evidence>
<protein>
    <recommendedName>
        <fullName evidence="5">Cell division protein FtsL</fullName>
    </recommendedName>
</protein>
<name>A0ABS6EYS0_9CLOT</name>
<organism evidence="3 4">
    <name type="scientific">Clostridium simiarum</name>
    <dbReference type="NCBI Taxonomy" id="2841506"/>
    <lineage>
        <taxon>Bacteria</taxon>
        <taxon>Bacillati</taxon>
        <taxon>Bacillota</taxon>
        <taxon>Clostridia</taxon>
        <taxon>Eubacteriales</taxon>
        <taxon>Clostridiaceae</taxon>
        <taxon>Clostridium</taxon>
    </lineage>
</organism>
<dbReference type="EMBL" id="JAHLQL010000001">
    <property type="protein sequence ID" value="MBU5590799.1"/>
    <property type="molecule type" value="Genomic_DNA"/>
</dbReference>
<proteinExistence type="predicted"/>
<feature type="transmembrane region" description="Helical" evidence="2">
    <location>
        <begin position="55"/>
        <end position="75"/>
    </location>
</feature>
<keyword evidence="2" id="KW-0472">Membrane</keyword>
<keyword evidence="2" id="KW-1133">Transmembrane helix</keyword>
<gene>
    <name evidence="3" type="ORF">KQI89_03400</name>
</gene>
<feature type="coiled-coil region" evidence="1">
    <location>
        <begin position="19"/>
        <end position="55"/>
    </location>
</feature>
<reference evidence="3 4" key="1">
    <citation type="submission" date="2021-06" db="EMBL/GenBank/DDBJ databases">
        <authorList>
            <person name="Sun Q."/>
            <person name="Li D."/>
        </authorList>
    </citation>
    <scope>NUCLEOTIDE SEQUENCE [LARGE SCALE GENOMIC DNA]</scope>
    <source>
        <strain evidence="3 4">MSJ-4</strain>
    </source>
</reference>
<accession>A0ABS6EYS0</accession>
<keyword evidence="2" id="KW-0812">Transmembrane</keyword>
<evidence type="ECO:0000256" key="1">
    <source>
        <dbReference type="SAM" id="Coils"/>
    </source>
</evidence>
<comment type="caution">
    <text evidence="3">The sequence shown here is derived from an EMBL/GenBank/DDBJ whole genome shotgun (WGS) entry which is preliminary data.</text>
</comment>
<evidence type="ECO:0000313" key="4">
    <source>
        <dbReference type="Proteomes" id="UP000736583"/>
    </source>
</evidence>
<evidence type="ECO:0000256" key="2">
    <source>
        <dbReference type="SAM" id="Phobius"/>
    </source>
</evidence>